<dbReference type="GO" id="GO:0003677">
    <property type="term" value="F:DNA binding"/>
    <property type="evidence" value="ECO:0007669"/>
    <property type="project" value="UniProtKB-KW"/>
</dbReference>
<evidence type="ECO:0000256" key="3">
    <source>
        <dbReference type="ARBA" id="ARBA00023163"/>
    </source>
</evidence>
<dbReference type="RefSeq" id="WP_353547119.1">
    <property type="nucleotide sequence ID" value="NZ_JAGKSB010000008.1"/>
</dbReference>
<dbReference type="Pfam" id="PF08220">
    <property type="entry name" value="HTH_DeoR"/>
    <property type="match status" value="1"/>
</dbReference>
<dbReference type="InterPro" id="IPR050313">
    <property type="entry name" value="Carb_Metab_HTH_regulators"/>
</dbReference>
<dbReference type="Gene3D" id="3.40.50.1360">
    <property type="match status" value="1"/>
</dbReference>
<dbReference type="InterPro" id="IPR018356">
    <property type="entry name" value="Tscrpt_reg_HTH_DeoR_CS"/>
</dbReference>
<evidence type="ECO:0000256" key="1">
    <source>
        <dbReference type="ARBA" id="ARBA00023015"/>
    </source>
</evidence>
<dbReference type="EMBL" id="JAGKSB010000008">
    <property type="protein sequence ID" value="MBP3943620.1"/>
    <property type="molecule type" value="Genomic_DNA"/>
</dbReference>
<dbReference type="Pfam" id="PF00455">
    <property type="entry name" value="DeoRC"/>
    <property type="match status" value="1"/>
</dbReference>
<dbReference type="PRINTS" id="PR00037">
    <property type="entry name" value="HTHLACR"/>
</dbReference>
<comment type="caution">
    <text evidence="5">The sequence shown here is derived from an EMBL/GenBank/DDBJ whole genome shotgun (WGS) entry which is preliminary data.</text>
</comment>
<evidence type="ECO:0000259" key="4">
    <source>
        <dbReference type="PROSITE" id="PS51000"/>
    </source>
</evidence>
<feature type="domain" description="HTH deoR-type" evidence="4">
    <location>
        <begin position="3"/>
        <end position="58"/>
    </location>
</feature>
<dbReference type="InterPro" id="IPR001034">
    <property type="entry name" value="DeoR_HTH"/>
</dbReference>
<keyword evidence="6" id="KW-1185">Reference proteome</keyword>
<dbReference type="SMART" id="SM00420">
    <property type="entry name" value="HTH_DEOR"/>
    <property type="match status" value="1"/>
</dbReference>
<dbReference type="GO" id="GO:0003700">
    <property type="term" value="F:DNA-binding transcription factor activity"/>
    <property type="evidence" value="ECO:0007669"/>
    <property type="project" value="InterPro"/>
</dbReference>
<name>A0A8T4H925_9SPHI</name>
<dbReference type="AlphaFoldDB" id="A0A8T4H925"/>
<proteinExistence type="predicted"/>
<protein>
    <submittedName>
        <fullName evidence="5">DeoR/GlpR transcriptional regulator</fullName>
    </submittedName>
</protein>
<dbReference type="PANTHER" id="PTHR30363:SF44">
    <property type="entry name" value="AGA OPERON TRANSCRIPTIONAL REPRESSOR-RELATED"/>
    <property type="match status" value="1"/>
</dbReference>
<dbReference type="InterPro" id="IPR037171">
    <property type="entry name" value="NagB/RpiA_transferase-like"/>
</dbReference>
<evidence type="ECO:0000313" key="6">
    <source>
        <dbReference type="Proteomes" id="UP000679691"/>
    </source>
</evidence>
<organism evidence="5 6">
    <name type="scientific">Rhinopithecimicrobium faecis</name>
    <dbReference type="NCBI Taxonomy" id="2820698"/>
    <lineage>
        <taxon>Bacteria</taxon>
        <taxon>Pseudomonadati</taxon>
        <taxon>Bacteroidota</taxon>
        <taxon>Sphingobacteriia</taxon>
        <taxon>Sphingobacteriales</taxon>
        <taxon>Sphingobacteriaceae</taxon>
        <taxon>Rhinopithecimicrobium</taxon>
    </lineage>
</organism>
<evidence type="ECO:0000256" key="2">
    <source>
        <dbReference type="ARBA" id="ARBA00023125"/>
    </source>
</evidence>
<evidence type="ECO:0000313" key="5">
    <source>
        <dbReference type="EMBL" id="MBP3943620.1"/>
    </source>
</evidence>
<dbReference type="Proteomes" id="UP000679691">
    <property type="component" value="Unassembled WGS sequence"/>
</dbReference>
<sequence>MTNVERHQYILQQLAVQANVLVVDLCKALEVSTVTIRKDLKFLEGSGLLFRTHGGATKNNPYIRDRSVMEKEKMQIDEKLAIARQAVTYIHENDSIMIASGTTVQFLAAEIQPKGNLTVVTSSINVSQELMKHAEIDVIQLGGALRKSSCSVIGTNAAQMLADFFCSTLFLGVDGIDLNYGISTTNVGEAKLNRAMMESAHQVIVLADSSKFGRKSFGKIAELEKVDMVITDAGVSEFYKDAFKKQGVKLIIAI</sequence>
<dbReference type="InterPro" id="IPR036390">
    <property type="entry name" value="WH_DNA-bd_sf"/>
</dbReference>
<reference evidence="5" key="1">
    <citation type="submission" date="2021-03" db="EMBL/GenBank/DDBJ databases">
        <authorList>
            <person name="Lu T."/>
            <person name="Wang Q."/>
            <person name="Han X."/>
        </authorList>
    </citation>
    <scope>NUCLEOTIDE SEQUENCE</scope>
    <source>
        <strain evidence="5">WQ 2009</strain>
    </source>
</reference>
<dbReference type="PANTHER" id="PTHR30363">
    <property type="entry name" value="HTH-TYPE TRANSCRIPTIONAL REGULATOR SRLR-RELATED"/>
    <property type="match status" value="1"/>
</dbReference>
<dbReference type="InterPro" id="IPR014036">
    <property type="entry name" value="DeoR-like_C"/>
</dbReference>
<dbReference type="PROSITE" id="PS51000">
    <property type="entry name" value="HTH_DEOR_2"/>
    <property type="match status" value="1"/>
</dbReference>
<dbReference type="PROSITE" id="PS00894">
    <property type="entry name" value="HTH_DEOR_1"/>
    <property type="match status" value="1"/>
</dbReference>
<gene>
    <name evidence="5" type="ORF">J5U18_08610</name>
</gene>
<dbReference type="SUPFAM" id="SSF46785">
    <property type="entry name" value="Winged helix' DNA-binding domain"/>
    <property type="match status" value="1"/>
</dbReference>
<dbReference type="SMART" id="SM01134">
    <property type="entry name" value="DeoRC"/>
    <property type="match status" value="1"/>
</dbReference>
<dbReference type="SUPFAM" id="SSF100950">
    <property type="entry name" value="NagB/RpiA/CoA transferase-like"/>
    <property type="match status" value="1"/>
</dbReference>
<keyword evidence="1" id="KW-0805">Transcription regulation</keyword>
<keyword evidence="3" id="KW-0804">Transcription</keyword>
<keyword evidence="2" id="KW-0238">DNA-binding</keyword>
<accession>A0A8T4H925</accession>